<evidence type="ECO:0000259" key="1">
    <source>
        <dbReference type="PROSITE" id="PS50819"/>
    </source>
</evidence>
<dbReference type="SUPFAM" id="SSF55608">
    <property type="entry name" value="Homing endonucleases"/>
    <property type="match status" value="2"/>
</dbReference>
<keyword evidence="2" id="KW-0540">Nuclease</keyword>
<accession>A0A285U9Y5</accession>
<keyword evidence="2" id="KW-0378">Hydrolase</keyword>
<dbReference type="AlphaFoldDB" id="A0A285U9Y5"/>
<protein>
    <submittedName>
        <fullName evidence="2">LAGLIDADG DNA endonuclease family protein</fullName>
    </submittedName>
</protein>
<proteinExistence type="predicted"/>
<dbReference type="InterPro" id="IPR004860">
    <property type="entry name" value="LAGLIDADG_dom"/>
</dbReference>
<dbReference type="GO" id="GO:0004519">
    <property type="term" value="F:endonuclease activity"/>
    <property type="evidence" value="ECO:0007669"/>
    <property type="project" value="UniProtKB-KW"/>
</dbReference>
<dbReference type="InterPro" id="IPR004042">
    <property type="entry name" value="Intein_endonuc_central"/>
</dbReference>
<evidence type="ECO:0000313" key="2">
    <source>
        <dbReference type="EMBL" id="SOC37376.1"/>
    </source>
</evidence>
<evidence type="ECO:0000313" key="3">
    <source>
        <dbReference type="Proteomes" id="UP000219252"/>
    </source>
</evidence>
<keyword evidence="3" id="KW-1185">Reference proteome</keyword>
<gene>
    <name evidence="2" type="ORF">SAMN05877842_103170</name>
</gene>
<dbReference type="RefSeq" id="WP_097148809.1">
    <property type="nucleotide sequence ID" value="NZ_OBQC01000003.1"/>
</dbReference>
<dbReference type="Pfam" id="PF14527">
    <property type="entry name" value="LAGLIDADG_WhiA"/>
    <property type="match status" value="1"/>
</dbReference>
<dbReference type="Gene3D" id="1.10.10.60">
    <property type="entry name" value="Homeodomain-like"/>
    <property type="match status" value="1"/>
</dbReference>
<keyword evidence="2" id="KW-0255">Endonuclease</keyword>
<organism evidence="2 3">
    <name type="scientific">Ureibacillus acetophenoni</name>
    <dbReference type="NCBI Taxonomy" id="614649"/>
    <lineage>
        <taxon>Bacteria</taxon>
        <taxon>Bacillati</taxon>
        <taxon>Bacillota</taxon>
        <taxon>Bacilli</taxon>
        <taxon>Bacillales</taxon>
        <taxon>Caryophanaceae</taxon>
        <taxon>Ureibacillus</taxon>
    </lineage>
</organism>
<dbReference type="PROSITE" id="PS50819">
    <property type="entry name" value="INTEIN_ENDONUCLEASE"/>
    <property type="match status" value="1"/>
</dbReference>
<dbReference type="Proteomes" id="UP000219252">
    <property type="component" value="Unassembled WGS sequence"/>
</dbReference>
<dbReference type="Pfam" id="PF14528">
    <property type="entry name" value="LAGLIDADG_3"/>
    <property type="match status" value="1"/>
</dbReference>
<sequence length="387" mass="44550">MSKRNKSITDEMIIEMYLSGVSVNEITKKAGITPTGVGYIRKKHGIKAIRTSGQPRKHKVNENFFKVWTHEMAWVLGMFVTDGAVSKSSHSITFAQSDERILKLIAKYMESDYVLMPFGKTKTTPSIVINSKEIKMDLEMMGITHNKSMTLPFPNVPEEYLPSFIRGVIDGDGYVDKKGYVVTITTGSLSFAQGLLKVFQKWEINVKVRSAKNKNGSVIYRVVISGKNDLIRLAKIIYKNVNTDQNFIIHKRVYLSQHTEKPFIAKDRRKHKAWSITENNTILITTNNRRSLKTYISNSLIENLRHLAKIKNKSINYLIEPYMEQLVETDFKFISLKSVNDRREFRTTFDESLLNRIKAYGSENNIKMNAIIEYCMRQCLEENGLLH</sequence>
<dbReference type="InterPro" id="IPR039518">
    <property type="entry name" value="WhiA_LAGLIDADG_dom"/>
</dbReference>
<dbReference type="OrthoDB" id="961985at2"/>
<dbReference type="InterPro" id="IPR027434">
    <property type="entry name" value="Homing_endonucl"/>
</dbReference>
<name>A0A285U9Y5_9BACL</name>
<reference evidence="3" key="1">
    <citation type="submission" date="2017-08" db="EMBL/GenBank/DDBJ databases">
        <authorList>
            <person name="Varghese N."/>
            <person name="Submissions S."/>
        </authorList>
    </citation>
    <scope>NUCLEOTIDE SEQUENCE [LARGE SCALE GENOMIC DNA]</scope>
    <source>
        <strain evidence="3">JC23</strain>
    </source>
</reference>
<dbReference type="Gene3D" id="3.10.28.10">
    <property type="entry name" value="Homing endonucleases"/>
    <property type="match status" value="1"/>
</dbReference>
<dbReference type="EMBL" id="OBQC01000003">
    <property type="protein sequence ID" value="SOC37376.1"/>
    <property type="molecule type" value="Genomic_DNA"/>
</dbReference>
<feature type="domain" description="DOD-type homing endonuclease" evidence="1">
    <location>
        <begin position="75"/>
        <end position="204"/>
    </location>
</feature>